<reference evidence="5" key="1">
    <citation type="submission" date="2022-05" db="EMBL/GenBank/DDBJ databases">
        <title>Complete genome sequence of toluene-degrading Gulosibacter sediminis strain ACHW.36C.</title>
        <authorList>
            <person name="Wai A.C."/>
            <person name="Lai G.K."/>
            <person name="Griffin S.D."/>
            <person name="Leung F.C."/>
        </authorList>
    </citation>
    <scope>NUCLEOTIDE SEQUENCE [LARGE SCALE GENOMIC DNA]</scope>
    <source>
        <strain evidence="5">ACHW.36C</strain>
    </source>
</reference>
<feature type="domain" description="Cell envelope-related transcriptional attenuator" evidence="4">
    <location>
        <begin position="87"/>
        <end position="242"/>
    </location>
</feature>
<dbReference type="PANTHER" id="PTHR33392:SF6">
    <property type="entry name" value="POLYISOPRENYL-TEICHOIC ACID--PEPTIDOGLYCAN TEICHOIC ACID TRANSFERASE TAGU"/>
    <property type="match status" value="1"/>
</dbReference>
<sequence length="407" mass="42810">MTSTWGTVGKGVGMVVAVLLVSLITFGTIVYWNLLGNVSTFELEDNSDPSIDTFEGGVNILLVGSDTRVGQGEEFGEGSPDADGTLNDVNMLFHLSEDHSHASVVSIPRDTLVDTPACTNDDGEQVSERYGVMMNSILDEGGMGCIVATVEEMSGLDIQYAAMITFRGVIEMSNAVGGVDVCVEQPIEDTYVGLNLEAGTHSLKGEEALKFLRTRHGVGDGSDLARITNQQVFLSALFRTVKSNETLTNPTKLYGIARAATQNMTLSSNMNNIDTLVSLASALAQVPNESMAFVRLPVADSVYSPGRVEPTADADVMWQLLRDDQPLIQSATPDATDGTGDSASADSGDTGSTDSADTGDPGDATGTESPDATTDSTVGPTTEPTPSVDFDGQTADQETCSNTDTLF</sequence>
<comment type="similarity">
    <text evidence="1">Belongs to the LytR/CpsA/Psr (LCP) family.</text>
</comment>
<evidence type="ECO:0000256" key="3">
    <source>
        <dbReference type="SAM" id="Phobius"/>
    </source>
</evidence>
<keyword evidence="3" id="KW-0472">Membrane</keyword>
<accession>A0ABY4MZN8</accession>
<evidence type="ECO:0000256" key="1">
    <source>
        <dbReference type="ARBA" id="ARBA00006068"/>
    </source>
</evidence>
<dbReference type="EMBL" id="CP097160">
    <property type="protein sequence ID" value="UQN14647.1"/>
    <property type="molecule type" value="Genomic_DNA"/>
</dbReference>
<evidence type="ECO:0000259" key="4">
    <source>
        <dbReference type="Pfam" id="PF03816"/>
    </source>
</evidence>
<dbReference type="InterPro" id="IPR050922">
    <property type="entry name" value="LytR/CpsA/Psr_CW_biosynth"/>
</dbReference>
<feature type="compositionally biased region" description="Low complexity" evidence="2">
    <location>
        <begin position="334"/>
        <end position="367"/>
    </location>
</feature>
<keyword evidence="3" id="KW-0812">Transmembrane</keyword>
<dbReference type="InterPro" id="IPR004474">
    <property type="entry name" value="LytR_CpsA_psr"/>
</dbReference>
<proteinExistence type="inferred from homology"/>
<feature type="transmembrane region" description="Helical" evidence="3">
    <location>
        <begin position="12"/>
        <end position="34"/>
    </location>
</feature>
<dbReference type="Pfam" id="PF03816">
    <property type="entry name" value="LytR_cpsA_psr"/>
    <property type="match status" value="1"/>
</dbReference>
<feature type="region of interest" description="Disordered" evidence="2">
    <location>
        <begin position="329"/>
        <end position="407"/>
    </location>
</feature>
<evidence type="ECO:0000256" key="2">
    <source>
        <dbReference type="SAM" id="MobiDB-lite"/>
    </source>
</evidence>
<organism evidence="5">
    <name type="scientific">Gulosibacter sediminis</name>
    <dbReference type="NCBI Taxonomy" id="1729695"/>
    <lineage>
        <taxon>Bacteria</taxon>
        <taxon>Bacillati</taxon>
        <taxon>Actinomycetota</taxon>
        <taxon>Actinomycetes</taxon>
        <taxon>Micrococcales</taxon>
        <taxon>Microbacteriaceae</taxon>
        <taxon>Gulosibacter</taxon>
    </lineage>
</organism>
<dbReference type="PANTHER" id="PTHR33392">
    <property type="entry name" value="POLYISOPRENYL-TEICHOIC ACID--PEPTIDOGLYCAN TEICHOIC ACID TRANSFERASE TAGU"/>
    <property type="match status" value="1"/>
</dbReference>
<feature type="compositionally biased region" description="Polar residues" evidence="2">
    <location>
        <begin position="368"/>
        <end position="385"/>
    </location>
</feature>
<keyword evidence="3" id="KW-1133">Transmembrane helix</keyword>
<protein>
    <submittedName>
        <fullName evidence="5">LCP family protein</fullName>
    </submittedName>
</protein>
<gene>
    <name evidence="5" type="ORF">M3M28_11475</name>
</gene>
<dbReference type="NCBIfam" id="TIGR00350">
    <property type="entry name" value="lytR_cpsA_psr"/>
    <property type="match status" value="1"/>
</dbReference>
<evidence type="ECO:0000313" key="5">
    <source>
        <dbReference type="EMBL" id="UQN14647.1"/>
    </source>
</evidence>
<dbReference type="Gene3D" id="3.40.630.190">
    <property type="entry name" value="LCP protein"/>
    <property type="match status" value="1"/>
</dbReference>
<feature type="compositionally biased region" description="Polar residues" evidence="2">
    <location>
        <begin position="394"/>
        <end position="407"/>
    </location>
</feature>
<name>A0ABY4MZN8_9MICO</name>